<organism evidence="1">
    <name type="scientific">marine sediment metagenome</name>
    <dbReference type="NCBI Taxonomy" id="412755"/>
    <lineage>
        <taxon>unclassified sequences</taxon>
        <taxon>metagenomes</taxon>
        <taxon>ecological metagenomes</taxon>
    </lineage>
</organism>
<comment type="caution">
    <text evidence="1">The sequence shown here is derived from an EMBL/GenBank/DDBJ whole genome shotgun (WGS) entry which is preliminary data.</text>
</comment>
<sequence>MSEQKSHEYSIFQQKCDLLLKEDEVRFAGLINNMGKLVVGGFREGISPYEDEAERQKMFMELALRVSMRMEFDYSLGPVKYSASRREKVVMMSFPINNNVLMISADPSIDIEKFAKKALKIIGKL</sequence>
<name>A0A0F9FKQ8_9ZZZZ</name>
<gene>
    <name evidence="1" type="ORF">LCGC14_2231430</name>
</gene>
<dbReference type="EMBL" id="LAZR01030028">
    <property type="protein sequence ID" value="KKL57835.1"/>
    <property type="molecule type" value="Genomic_DNA"/>
</dbReference>
<dbReference type="InterPro" id="IPR046600">
    <property type="entry name" value="DUF6659"/>
</dbReference>
<evidence type="ECO:0008006" key="2">
    <source>
        <dbReference type="Google" id="ProtNLM"/>
    </source>
</evidence>
<dbReference type="AlphaFoldDB" id="A0A0F9FKQ8"/>
<dbReference type="Pfam" id="PF20364">
    <property type="entry name" value="DUF6659"/>
    <property type="match status" value="1"/>
</dbReference>
<protein>
    <recommendedName>
        <fullName evidence="2">Roadblock/LAMTOR2 domain-containing protein</fullName>
    </recommendedName>
</protein>
<proteinExistence type="predicted"/>
<accession>A0A0F9FKQ8</accession>
<reference evidence="1" key="1">
    <citation type="journal article" date="2015" name="Nature">
        <title>Complex archaea that bridge the gap between prokaryotes and eukaryotes.</title>
        <authorList>
            <person name="Spang A."/>
            <person name="Saw J.H."/>
            <person name="Jorgensen S.L."/>
            <person name="Zaremba-Niedzwiedzka K."/>
            <person name="Martijn J."/>
            <person name="Lind A.E."/>
            <person name="van Eijk R."/>
            <person name="Schleper C."/>
            <person name="Guy L."/>
            <person name="Ettema T.J."/>
        </authorList>
    </citation>
    <scope>NUCLEOTIDE SEQUENCE</scope>
</reference>
<evidence type="ECO:0000313" key="1">
    <source>
        <dbReference type="EMBL" id="KKL57835.1"/>
    </source>
</evidence>